<dbReference type="InterPro" id="IPR039425">
    <property type="entry name" value="RNA_pol_sigma-70-like"/>
</dbReference>
<dbReference type="InterPro" id="IPR014284">
    <property type="entry name" value="RNA_pol_sigma-70_dom"/>
</dbReference>
<dbReference type="InterPro" id="IPR000838">
    <property type="entry name" value="RNA_pol_sigma70_ECF_CS"/>
</dbReference>
<comment type="caution">
    <text evidence="10">The sequence shown here is derived from an EMBL/GenBank/DDBJ whole genome shotgun (WGS) entry which is preliminary data.</text>
</comment>
<evidence type="ECO:0000256" key="3">
    <source>
        <dbReference type="ARBA" id="ARBA00023082"/>
    </source>
</evidence>
<evidence type="ECO:0000256" key="4">
    <source>
        <dbReference type="ARBA" id="ARBA00023125"/>
    </source>
</evidence>
<dbReference type="SUPFAM" id="SSF88946">
    <property type="entry name" value="Sigma2 domain of RNA polymerase sigma factors"/>
    <property type="match status" value="1"/>
</dbReference>
<keyword evidence="4 6" id="KW-0238">DNA-binding</keyword>
<keyword evidence="5 6" id="KW-0804">Transcription</keyword>
<accession>A0ABT1IVP9</accession>
<reference evidence="10 11" key="1">
    <citation type="submission" date="2022-06" db="EMBL/GenBank/DDBJ databases">
        <title>Sequencing the genomes of 1000 actinobacteria strains.</title>
        <authorList>
            <person name="Klenk H.-P."/>
        </authorList>
    </citation>
    <scope>NUCLEOTIDE SEQUENCE [LARGE SCALE GENOMIC DNA]</scope>
    <source>
        <strain evidence="10 11">DSM 41656</strain>
    </source>
</reference>
<evidence type="ECO:0000256" key="5">
    <source>
        <dbReference type="ARBA" id="ARBA00023163"/>
    </source>
</evidence>
<dbReference type="Proteomes" id="UP001206483">
    <property type="component" value="Unassembled WGS sequence"/>
</dbReference>
<evidence type="ECO:0000259" key="9">
    <source>
        <dbReference type="Pfam" id="PF08281"/>
    </source>
</evidence>
<evidence type="ECO:0000313" key="11">
    <source>
        <dbReference type="Proteomes" id="UP001206483"/>
    </source>
</evidence>
<proteinExistence type="inferred from homology"/>
<dbReference type="InterPro" id="IPR013325">
    <property type="entry name" value="RNA_pol_sigma_r2"/>
</dbReference>
<keyword evidence="2 6" id="KW-0805">Transcription regulation</keyword>
<feature type="domain" description="RNA polymerase sigma-70 region 2" evidence="8">
    <location>
        <begin position="43"/>
        <end position="106"/>
    </location>
</feature>
<name>A0ABT1IVP9_9ACTN</name>
<evidence type="ECO:0000259" key="8">
    <source>
        <dbReference type="Pfam" id="PF04542"/>
    </source>
</evidence>
<dbReference type="InterPro" id="IPR007627">
    <property type="entry name" value="RNA_pol_sigma70_r2"/>
</dbReference>
<dbReference type="SUPFAM" id="SSF88659">
    <property type="entry name" value="Sigma3 and sigma4 domains of RNA polymerase sigma factors"/>
    <property type="match status" value="1"/>
</dbReference>
<dbReference type="Pfam" id="PF08281">
    <property type="entry name" value="Sigma70_r4_2"/>
    <property type="match status" value="1"/>
</dbReference>
<dbReference type="Gene3D" id="1.10.10.10">
    <property type="entry name" value="Winged helix-like DNA-binding domain superfamily/Winged helix DNA-binding domain"/>
    <property type="match status" value="1"/>
</dbReference>
<dbReference type="InterPro" id="IPR013249">
    <property type="entry name" value="RNA_pol_sigma70_r4_t2"/>
</dbReference>
<dbReference type="Pfam" id="PF04542">
    <property type="entry name" value="Sigma70_r2"/>
    <property type="match status" value="1"/>
</dbReference>
<feature type="region of interest" description="Disordered" evidence="7">
    <location>
        <begin position="1"/>
        <end position="20"/>
    </location>
</feature>
<protein>
    <recommendedName>
        <fullName evidence="6">RNA polymerase sigma factor</fullName>
    </recommendedName>
</protein>
<evidence type="ECO:0000256" key="6">
    <source>
        <dbReference type="RuleBase" id="RU000716"/>
    </source>
</evidence>
<dbReference type="PANTHER" id="PTHR43133:SF61">
    <property type="entry name" value="ECF RNA POLYMERASE SIGMA FACTOR SIGC"/>
    <property type="match status" value="1"/>
</dbReference>
<gene>
    <name evidence="10" type="ORF">FHR36_002326</name>
</gene>
<dbReference type="EMBL" id="JAMZDX010000002">
    <property type="protein sequence ID" value="MCP2309202.1"/>
    <property type="molecule type" value="Genomic_DNA"/>
</dbReference>
<evidence type="ECO:0000313" key="10">
    <source>
        <dbReference type="EMBL" id="MCP2309202.1"/>
    </source>
</evidence>
<dbReference type="InterPro" id="IPR036388">
    <property type="entry name" value="WH-like_DNA-bd_sf"/>
</dbReference>
<comment type="similarity">
    <text evidence="1 6">Belongs to the sigma-70 factor family. ECF subfamily.</text>
</comment>
<dbReference type="PANTHER" id="PTHR43133">
    <property type="entry name" value="RNA POLYMERASE ECF-TYPE SIGMA FACTO"/>
    <property type="match status" value="1"/>
</dbReference>
<evidence type="ECO:0000256" key="2">
    <source>
        <dbReference type="ARBA" id="ARBA00023015"/>
    </source>
</evidence>
<keyword evidence="11" id="KW-1185">Reference proteome</keyword>
<evidence type="ECO:0000256" key="1">
    <source>
        <dbReference type="ARBA" id="ARBA00010641"/>
    </source>
</evidence>
<keyword evidence="3 6" id="KW-0731">Sigma factor</keyword>
<sequence>MALTPALPGSRTPRCRSPHDDATVTGWALEARSGDPAAVERFVRATRRDVWRYVAHVSGEPQAADDLTQDTYLRALRSLPRFEGRSSARTWLLSIARRTVADRFRFAAARPRLLDTDDWQSAVEGAQPCGLPGFDEGVALADLLAALPAERRDAFVLTTLLGLPYEEAAEITGCPIGTVRSRVSRARSALIKLLAEAERPPDVPAGPAAHRWDRSLVGCAA</sequence>
<dbReference type="InterPro" id="IPR013324">
    <property type="entry name" value="RNA_pol_sigma_r3/r4-like"/>
</dbReference>
<dbReference type="RefSeq" id="WP_253796192.1">
    <property type="nucleotide sequence ID" value="NZ_BAAAUB010000049.1"/>
</dbReference>
<evidence type="ECO:0000256" key="7">
    <source>
        <dbReference type="SAM" id="MobiDB-lite"/>
    </source>
</evidence>
<dbReference type="Gene3D" id="1.10.1740.10">
    <property type="match status" value="1"/>
</dbReference>
<organism evidence="10 11">
    <name type="scientific">Kitasatospora paracochleata</name>
    <dbReference type="NCBI Taxonomy" id="58354"/>
    <lineage>
        <taxon>Bacteria</taxon>
        <taxon>Bacillati</taxon>
        <taxon>Actinomycetota</taxon>
        <taxon>Actinomycetes</taxon>
        <taxon>Kitasatosporales</taxon>
        <taxon>Streptomycetaceae</taxon>
        <taxon>Kitasatospora</taxon>
    </lineage>
</organism>
<dbReference type="NCBIfam" id="TIGR02937">
    <property type="entry name" value="sigma70-ECF"/>
    <property type="match status" value="1"/>
</dbReference>
<dbReference type="PROSITE" id="PS01063">
    <property type="entry name" value="SIGMA70_ECF"/>
    <property type="match status" value="1"/>
</dbReference>
<dbReference type="CDD" id="cd06171">
    <property type="entry name" value="Sigma70_r4"/>
    <property type="match status" value="1"/>
</dbReference>
<feature type="domain" description="RNA polymerase sigma factor 70 region 4 type 2" evidence="9">
    <location>
        <begin position="139"/>
        <end position="190"/>
    </location>
</feature>